<feature type="binding site" evidence="13">
    <location>
        <position position="135"/>
    </location>
    <ligand>
        <name>Fe cation</name>
        <dbReference type="ChEBI" id="CHEBI:24875"/>
    </ligand>
</feature>
<evidence type="ECO:0000313" key="17">
    <source>
        <dbReference type="EMBL" id="TSE19520.1"/>
    </source>
</evidence>
<dbReference type="UniPathway" id="UPA00139">
    <property type="reaction ID" value="UER00337"/>
</dbReference>
<evidence type="ECO:0000256" key="6">
    <source>
        <dbReference type="ARBA" id="ARBA00020276"/>
    </source>
</evidence>
<dbReference type="EMBL" id="VJNC01000016">
    <property type="protein sequence ID" value="TSE19520.1"/>
    <property type="molecule type" value="Genomic_DNA"/>
</dbReference>
<sequence length="296" mass="33526">MDTPQTALHGWAAGEAGRPASPDWTIPQRWETYTPEEHATWATLYRRQMALLPGRACDAFIDGMRRLPIEPDRIPNFEQLSEVLMRHTGWQVVAVPGLVPDDVFFDHLAHRRFPAGQFIRRADQLDYLQEPDVFHDVFGHVPMLMHPVMADFIQAYGVGGLRAQRLGALEMLARVYWYTVEFGLVREHGALRIVGAGIVSSAAESVFCLDSTSPHRIGFALPRVMRTRYRIDDFQQTYFVLDRLQDLLRLAEIDFAPLYQQVAALPALAPDAVLPDDDVITRGDGHHHRARQAQPA</sequence>
<comment type="cofactor">
    <cofactor evidence="2 13">
        <name>Fe(2+)</name>
        <dbReference type="ChEBI" id="CHEBI:29033"/>
    </cofactor>
</comment>
<dbReference type="EC" id="1.14.16.1" evidence="5"/>
<evidence type="ECO:0000256" key="12">
    <source>
        <dbReference type="ARBA" id="ARBA00029922"/>
    </source>
</evidence>
<keyword evidence="7 13" id="KW-0479">Metal-binding</keyword>
<evidence type="ECO:0000256" key="2">
    <source>
        <dbReference type="ARBA" id="ARBA00001954"/>
    </source>
</evidence>
<reference evidence="17 19" key="2">
    <citation type="submission" date="2019-07" db="EMBL/GenBank/DDBJ databases">
        <title>Tepidimonas ignava SPS-1037 draft genome.</title>
        <authorList>
            <person name="Da Costa M.S."/>
            <person name="Froufe H.J.C."/>
            <person name="Egas C."/>
            <person name="Albuquerque L."/>
        </authorList>
    </citation>
    <scope>NUCLEOTIDE SEQUENCE [LARGE SCALE GENOMIC DNA]</scope>
    <source>
        <strain evidence="17 19">SPS-1037</strain>
    </source>
</reference>
<dbReference type="PANTHER" id="PTHR11473:SF24">
    <property type="entry name" value="PHENYLALANINE-4-HYDROXYLASE"/>
    <property type="match status" value="1"/>
</dbReference>
<dbReference type="PROSITE" id="PS51410">
    <property type="entry name" value="BH4_AAA_HYDROXYL_2"/>
    <property type="match status" value="1"/>
</dbReference>
<reference evidence="16 18" key="1">
    <citation type="submission" date="2019-03" db="EMBL/GenBank/DDBJ databases">
        <title>Genomic Encyclopedia of Type Strains, Phase IV (KMG-IV): sequencing the most valuable type-strain genomes for metagenomic binning, comparative biology and taxonomic classification.</title>
        <authorList>
            <person name="Goeker M."/>
        </authorList>
    </citation>
    <scope>NUCLEOTIDE SEQUENCE [LARGE SCALE GENOMIC DNA]</scope>
    <source>
        <strain evidence="16 18">DSM 12034</strain>
    </source>
</reference>
<keyword evidence="19" id="KW-1185">Reference proteome</keyword>
<dbReference type="Gene3D" id="1.10.800.10">
    <property type="entry name" value="Aromatic amino acid hydroxylase"/>
    <property type="match status" value="1"/>
</dbReference>
<accession>A0A4R3LFX9</accession>
<keyword evidence="9 13" id="KW-0408">Iron</keyword>
<feature type="region of interest" description="Disordered" evidence="14">
    <location>
        <begin position="1"/>
        <end position="22"/>
    </location>
</feature>
<evidence type="ECO:0000256" key="11">
    <source>
        <dbReference type="ARBA" id="ARBA00023232"/>
    </source>
</evidence>
<proteinExistence type="inferred from homology"/>
<dbReference type="InterPro" id="IPR036951">
    <property type="entry name" value="ArAA_hydroxylase_sf"/>
</dbReference>
<feature type="binding site" evidence="13">
    <location>
        <position position="181"/>
    </location>
    <ligand>
        <name>Fe cation</name>
        <dbReference type="ChEBI" id="CHEBI:24875"/>
    </ligand>
</feature>
<comment type="similarity">
    <text evidence="4">Belongs to the biopterin-dependent aromatic amino acid hydroxylase family.</text>
</comment>
<comment type="pathway">
    <text evidence="3">Amino-acid degradation; L-phenylalanine degradation; acetoacetate and fumarate from L-phenylalanine: step 1/6.</text>
</comment>
<dbReference type="PRINTS" id="PR00372">
    <property type="entry name" value="FYWHYDRXLASE"/>
</dbReference>
<evidence type="ECO:0000256" key="4">
    <source>
        <dbReference type="ARBA" id="ARBA00009712"/>
    </source>
</evidence>
<gene>
    <name evidence="17" type="primary">phhA</name>
    <name evidence="16" type="ORF">EDC36_105115</name>
    <name evidence="17" type="ORF">Tigna_02140</name>
</gene>
<dbReference type="NCBIfam" id="TIGR01267">
    <property type="entry name" value="Phe4hydrox_mono"/>
    <property type="match status" value="1"/>
</dbReference>
<dbReference type="InterPro" id="IPR018301">
    <property type="entry name" value="ArAA_hydroxylase_Fe/CU_BS"/>
</dbReference>
<evidence type="ECO:0000313" key="19">
    <source>
        <dbReference type="Proteomes" id="UP000315577"/>
    </source>
</evidence>
<feature type="domain" description="Biopterin-dependent aromatic amino acid hydroxylase family profile" evidence="15">
    <location>
        <begin position="1"/>
        <end position="296"/>
    </location>
</feature>
<comment type="catalytic activity">
    <reaction evidence="1">
        <text>(6R)-L-erythro-5,6,7,8-tetrahydrobiopterin + L-phenylalanine + O2 = (4aS,6R)-4a-hydroxy-L-erythro-5,6,7,8-tetrahydrobiopterin + L-tyrosine</text>
        <dbReference type="Rhea" id="RHEA:20273"/>
        <dbReference type="ChEBI" id="CHEBI:15379"/>
        <dbReference type="ChEBI" id="CHEBI:15642"/>
        <dbReference type="ChEBI" id="CHEBI:58095"/>
        <dbReference type="ChEBI" id="CHEBI:58315"/>
        <dbReference type="ChEBI" id="CHEBI:59560"/>
        <dbReference type="EC" id="1.14.16.1"/>
    </reaction>
</comment>
<dbReference type="EMBL" id="SMAH01000005">
    <property type="protein sequence ID" value="TCS98358.1"/>
    <property type="molecule type" value="Genomic_DNA"/>
</dbReference>
<evidence type="ECO:0000256" key="9">
    <source>
        <dbReference type="ARBA" id="ARBA00023004"/>
    </source>
</evidence>
<name>A0A4R3LFX9_9BURK</name>
<evidence type="ECO:0000256" key="1">
    <source>
        <dbReference type="ARBA" id="ARBA00001060"/>
    </source>
</evidence>
<dbReference type="InterPro" id="IPR005960">
    <property type="entry name" value="Phe-4-hydroxylase_mono"/>
</dbReference>
<evidence type="ECO:0000313" key="18">
    <source>
        <dbReference type="Proteomes" id="UP000295536"/>
    </source>
</evidence>
<dbReference type="NCBIfam" id="NF008877">
    <property type="entry name" value="PRK11913.1-2"/>
    <property type="match status" value="1"/>
</dbReference>
<evidence type="ECO:0000256" key="14">
    <source>
        <dbReference type="SAM" id="MobiDB-lite"/>
    </source>
</evidence>
<evidence type="ECO:0000256" key="8">
    <source>
        <dbReference type="ARBA" id="ARBA00023002"/>
    </source>
</evidence>
<dbReference type="SUPFAM" id="SSF56534">
    <property type="entry name" value="Aromatic aminoacid monoxygenases, catalytic and oligomerization domains"/>
    <property type="match status" value="1"/>
</dbReference>
<evidence type="ECO:0000259" key="15">
    <source>
        <dbReference type="PROSITE" id="PS51410"/>
    </source>
</evidence>
<keyword evidence="8 17" id="KW-0560">Oxidoreductase</keyword>
<dbReference type="Pfam" id="PF00351">
    <property type="entry name" value="Biopterin_H"/>
    <property type="match status" value="1"/>
</dbReference>
<dbReference type="OrthoDB" id="9780502at2"/>
<dbReference type="GO" id="GO:0005506">
    <property type="term" value="F:iron ion binding"/>
    <property type="evidence" value="ECO:0007669"/>
    <property type="project" value="InterPro"/>
</dbReference>
<dbReference type="PANTHER" id="PTHR11473">
    <property type="entry name" value="AROMATIC AMINO ACID HYDROXYLASE"/>
    <property type="match status" value="1"/>
</dbReference>
<dbReference type="Proteomes" id="UP000315577">
    <property type="component" value="Unassembled WGS sequence"/>
</dbReference>
<dbReference type="GO" id="GO:0006559">
    <property type="term" value="P:L-phenylalanine catabolic process"/>
    <property type="evidence" value="ECO:0007669"/>
    <property type="project" value="UniProtKB-UniPathway"/>
</dbReference>
<evidence type="ECO:0000256" key="10">
    <source>
        <dbReference type="ARBA" id="ARBA00023033"/>
    </source>
</evidence>
<protein>
    <recommendedName>
        <fullName evidence="6">Phenylalanine-4-hydroxylase</fullName>
        <ecNumber evidence="5">1.14.16.1</ecNumber>
    </recommendedName>
    <alternativeName>
        <fullName evidence="12">Phe-4-monooxygenase</fullName>
    </alternativeName>
</protein>
<evidence type="ECO:0000256" key="3">
    <source>
        <dbReference type="ARBA" id="ARBA00005088"/>
    </source>
</evidence>
<feature type="binding site" evidence="13">
    <location>
        <position position="140"/>
    </location>
    <ligand>
        <name>Fe cation</name>
        <dbReference type="ChEBI" id="CHEBI:24875"/>
    </ligand>
</feature>
<organism evidence="16 18">
    <name type="scientific">Tepidimonas ignava</name>
    <dbReference type="NCBI Taxonomy" id="114249"/>
    <lineage>
        <taxon>Bacteria</taxon>
        <taxon>Pseudomonadati</taxon>
        <taxon>Pseudomonadota</taxon>
        <taxon>Betaproteobacteria</taxon>
        <taxon>Burkholderiales</taxon>
        <taxon>Tepidimonas</taxon>
    </lineage>
</organism>
<dbReference type="CDD" id="cd03348">
    <property type="entry name" value="pro_PheOH"/>
    <property type="match status" value="1"/>
</dbReference>
<dbReference type="AlphaFoldDB" id="A0A4R3LFX9"/>
<dbReference type="RefSeq" id="WP_132962232.1">
    <property type="nucleotide sequence ID" value="NZ_SMAH01000005.1"/>
</dbReference>
<keyword evidence="11" id="KW-0585">Phenylalanine catabolism</keyword>
<dbReference type="PROSITE" id="PS00367">
    <property type="entry name" value="BH4_AAA_HYDROXYL_1"/>
    <property type="match status" value="1"/>
</dbReference>
<evidence type="ECO:0000256" key="7">
    <source>
        <dbReference type="ARBA" id="ARBA00022723"/>
    </source>
</evidence>
<evidence type="ECO:0000256" key="5">
    <source>
        <dbReference type="ARBA" id="ARBA00011995"/>
    </source>
</evidence>
<dbReference type="Proteomes" id="UP000295536">
    <property type="component" value="Unassembled WGS sequence"/>
</dbReference>
<comment type="caution">
    <text evidence="16">The sequence shown here is derived from an EMBL/GenBank/DDBJ whole genome shotgun (WGS) entry which is preliminary data.</text>
</comment>
<evidence type="ECO:0000313" key="16">
    <source>
        <dbReference type="EMBL" id="TCS98358.1"/>
    </source>
</evidence>
<dbReference type="InterPro" id="IPR036329">
    <property type="entry name" value="Aro-AA_hydroxylase_C_sf"/>
</dbReference>
<dbReference type="InterPro" id="IPR019774">
    <property type="entry name" value="Aromatic-AA_hydroxylase_C"/>
</dbReference>
<dbReference type="GO" id="GO:0004505">
    <property type="term" value="F:phenylalanine 4-monooxygenase activity"/>
    <property type="evidence" value="ECO:0007669"/>
    <property type="project" value="UniProtKB-EC"/>
</dbReference>
<keyword evidence="10" id="KW-0503">Monooxygenase</keyword>
<evidence type="ECO:0000256" key="13">
    <source>
        <dbReference type="PIRSR" id="PIRSR601273-2"/>
    </source>
</evidence>
<dbReference type="InterPro" id="IPR001273">
    <property type="entry name" value="ArAA_hydroxylase"/>
</dbReference>